<dbReference type="HAMAP" id="MF_01341">
    <property type="entry name" value="Ribosomal_uL15"/>
    <property type="match status" value="1"/>
</dbReference>
<name>A0A834SNP7_9FABA</name>
<dbReference type="InterPro" id="IPR021131">
    <property type="entry name" value="Ribosomal_uL15/eL18"/>
</dbReference>
<feature type="domain" description="Large ribosomal subunit protein uL15/eL18" evidence="5">
    <location>
        <begin position="362"/>
        <end position="433"/>
    </location>
</feature>
<evidence type="ECO:0000256" key="3">
    <source>
        <dbReference type="ARBA" id="ARBA00023274"/>
    </source>
</evidence>
<accession>A0A834SNP7</accession>
<dbReference type="SUPFAM" id="SSF52080">
    <property type="entry name" value="Ribosomal proteins L15p and L18e"/>
    <property type="match status" value="1"/>
</dbReference>
<dbReference type="SUPFAM" id="SSF52402">
    <property type="entry name" value="Adenine nucleotide alpha hydrolases-like"/>
    <property type="match status" value="1"/>
</dbReference>
<evidence type="ECO:0000256" key="1">
    <source>
        <dbReference type="ARBA" id="ARBA00007320"/>
    </source>
</evidence>
<evidence type="ECO:0000259" key="5">
    <source>
        <dbReference type="Pfam" id="PF00828"/>
    </source>
</evidence>
<organism evidence="6 7">
    <name type="scientific">Senna tora</name>
    <dbReference type="NCBI Taxonomy" id="362788"/>
    <lineage>
        <taxon>Eukaryota</taxon>
        <taxon>Viridiplantae</taxon>
        <taxon>Streptophyta</taxon>
        <taxon>Embryophyta</taxon>
        <taxon>Tracheophyta</taxon>
        <taxon>Spermatophyta</taxon>
        <taxon>Magnoliopsida</taxon>
        <taxon>eudicotyledons</taxon>
        <taxon>Gunneridae</taxon>
        <taxon>Pentapetalae</taxon>
        <taxon>rosids</taxon>
        <taxon>fabids</taxon>
        <taxon>Fabales</taxon>
        <taxon>Fabaceae</taxon>
        <taxon>Caesalpinioideae</taxon>
        <taxon>Cassia clade</taxon>
        <taxon>Senna</taxon>
    </lineage>
</organism>
<evidence type="ECO:0000256" key="4">
    <source>
        <dbReference type="RuleBase" id="RU003888"/>
    </source>
</evidence>
<proteinExistence type="inferred from homology"/>
<dbReference type="AlphaFoldDB" id="A0A834SNP7"/>
<dbReference type="InterPro" id="IPR014729">
    <property type="entry name" value="Rossmann-like_a/b/a_fold"/>
</dbReference>
<gene>
    <name evidence="6" type="ORF">G2W53_038201</name>
</gene>
<evidence type="ECO:0000256" key="2">
    <source>
        <dbReference type="ARBA" id="ARBA00022980"/>
    </source>
</evidence>
<dbReference type="EMBL" id="JAAIUW010000012">
    <property type="protein sequence ID" value="KAF7806040.1"/>
    <property type="molecule type" value="Genomic_DNA"/>
</dbReference>
<dbReference type="GO" id="GO:0003735">
    <property type="term" value="F:structural constituent of ribosome"/>
    <property type="evidence" value="ECO:0007669"/>
    <property type="project" value="InterPro"/>
</dbReference>
<dbReference type="OrthoDB" id="61900at2759"/>
<sequence>MATNFFPQPADFSTISASSSSQFLPPHTEIRKRHRVIIMEDENHTPSEAKEYYSKPSWWPETTQASHNGIHMTNGALDHNNSREIITPEEISETFDISGAAGLNHYSRQVLSSEIVEIVEESKSITSIQDRRDNDVYVAVGKDDLDVVKWALDHALSPSARIFLIHVSPPITLIPTPVGKILRSQLSAEQVRVYMNEENNRRKNLLQKYIKLCTDAKITADALLLESNDIGKAILDLISILNITNLVIGIKKPPNSPRRKNKVSEAEFVKKNAPEFCEVTLVYNGRKVVNNQYLQGLESFGSGHVSAGHGRIGKHRKHPGGRGNAGGMHHHRILFDKYHPGYFGKVGMRYFHKLRNKFYCPIVNIDKLWSLVPQELKDKASKDNAPMIDVTQYGYFKVLGKGVLPENKPVVVKAKLVSKIAEKKIKEAGGAVVLTA</sequence>
<keyword evidence="7" id="KW-1185">Reference proteome</keyword>
<dbReference type="GO" id="GO:0015934">
    <property type="term" value="C:large ribosomal subunit"/>
    <property type="evidence" value="ECO:0007669"/>
    <property type="project" value="InterPro"/>
</dbReference>
<dbReference type="InterPro" id="IPR030878">
    <property type="entry name" value="Ribosomal_uL15"/>
</dbReference>
<dbReference type="CDD" id="cd01989">
    <property type="entry name" value="USP_STK_Ubox_N"/>
    <property type="match status" value="1"/>
</dbReference>
<dbReference type="Gene3D" id="3.100.10.10">
    <property type="match status" value="1"/>
</dbReference>
<dbReference type="FunFam" id="3.100.10.10:FF:000002">
    <property type="entry name" value="60S ribosomal protein L27a"/>
    <property type="match status" value="1"/>
</dbReference>
<evidence type="ECO:0000313" key="7">
    <source>
        <dbReference type="Proteomes" id="UP000634136"/>
    </source>
</evidence>
<dbReference type="PANTHER" id="PTHR47382:SF1">
    <property type="entry name" value="USPA DOMAIN-CONTAINING PROTEIN"/>
    <property type="match status" value="1"/>
</dbReference>
<keyword evidence="2 4" id="KW-0689">Ribosomal protein</keyword>
<dbReference type="Proteomes" id="UP000634136">
    <property type="component" value="Unassembled WGS sequence"/>
</dbReference>
<keyword evidence="3 4" id="KW-0687">Ribonucleoprotein</keyword>
<dbReference type="Pfam" id="PF00828">
    <property type="entry name" value="Ribosomal_L27A"/>
    <property type="match status" value="1"/>
</dbReference>
<dbReference type="InterPro" id="IPR001196">
    <property type="entry name" value="Ribosomal_uL15_CS"/>
</dbReference>
<comment type="similarity">
    <text evidence="1 4">Belongs to the universal ribosomal protein uL15 family.</text>
</comment>
<dbReference type="Gene3D" id="3.40.50.620">
    <property type="entry name" value="HUPs"/>
    <property type="match status" value="1"/>
</dbReference>
<reference evidence="6" key="1">
    <citation type="submission" date="2020-09" db="EMBL/GenBank/DDBJ databases">
        <title>Genome-Enabled Discovery of Anthraquinone Biosynthesis in Senna tora.</title>
        <authorList>
            <person name="Kang S.-H."/>
            <person name="Pandey R.P."/>
            <person name="Lee C.-M."/>
            <person name="Sim J.-S."/>
            <person name="Jeong J.-T."/>
            <person name="Choi B.-S."/>
            <person name="Jung M."/>
            <person name="Ginzburg D."/>
            <person name="Zhao K."/>
            <person name="Won S.Y."/>
            <person name="Oh T.-J."/>
            <person name="Yu Y."/>
            <person name="Kim N.-H."/>
            <person name="Lee O.R."/>
            <person name="Lee T.-H."/>
            <person name="Bashyal P."/>
            <person name="Kim T.-S."/>
            <person name="Lee W.-H."/>
            <person name="Kawkins C."/>
            <person name="Kim C.-K."/>
            <person name="Kim J.S."/>
            <person name="Ahn B.O."/>
            <person name="Rhee S.Y."/>
            <person name="Sohng J.K."/>
        </authorList>
    </citation>
    <scope>NUCLEOTIDE SEQUENCE</scope>
    <source>
        <tissue evidence="6">Leaf</tissue>
    </source>
</reference>
<dbReference type="PANTHER" id="PTHR47382">
    <property type="entry name" value="U-BOX DOMAIN-CONTAINING PROTEIN 52-LIKE"/>
    <property type="match status" value="1"/>
</dbReference>
<dbReference type="GO" id="GO:0003729">
    <property type="term" value="F:mRNA binding"/>
    <property type="evidence" value="ECO:0007669"/>
    <property type="project" value="UniProtKB-ARBA"/>
</dbReference>
<evidence type="ECO:0000313" key="6">
    <source>
        <dbReference type="EMBL" id="KAF7806040.1"/>
    </source>
</evidence>
<comment type="caution">
    <text evidence="6">The sequence shown here is derived from an EMBL/GenBank/DDBJ whole genome shotgun (WGS) entry which is preliminary data.</text>
</comment>
<dbReference type="GO" id="GO:0006412">
    <property type="term" value="P:translation"/>
    <property type="evidence" value="ECO:0007669"/>
    <property type="project" value="InterPro"/>
</dbReference>
<dbReference type="InterPro" id="IPR036227">
    <property type="entry name" value="Ribosomal_uL15/eL18_sf"/>
</dbReference>
<dbReference type="PROSITE" id="PS00475">
    <property type="entry name" value="RIBOSOMAL_L15"/>
    <property type="match status" value="1"/>
</dbReference>
<protein>
    <submittedName>
        <fullName evidence="6">U-box domain-containing protein 36</fullName>
    </submittedName>
</protein>